<proteinExistence type="inferred from homology"/>
<dbReference type="GO" id="GO:0015087">
    <property type="term" value="F:cobalt ion transmembrane transporter activity"/>
    <property type="evidence" value="ECO:0007669"/>
    <property type="project" value="InterPro"/>
</dbReference>
<evidence type="ECO:0000256" key="1">
    <source>
        <dbReference type="ARBA" id="ARBA00004141"/>
    </source>
</evidence>
<feature type="transmembrane region" description="Helical" evidence="6">
    <location>
        <begin position="264"/>
        <end position="282"/>
    </location>
</feature>
<dbReference type="InterPro" id="IPR003339">
    <property type="entry name" value="ABC/ECF_trnsptr_transmembrane"/>
</dbReference>
<evidence type="ECO:0000256" key="6">
    <source>
        <dbReference type="SAM" id="Phobius"/>
    </source>
</evidence>
<dbReference type="EMBL" id="CP064820">
    <property type="protein sequence ID" value="QPG07385.1"/>
    <property type="molecule type" value="Genomic_DNA"/>
</dbReference>
<feature type="transmembrane region" description="Helical" evidence="6">
    <location>
        <begin position="175"/>
        <end position="195"/>
    </location>
</feature>
<feature type="transmembrane region" description="Helical" evidence="6">
    <location>
        <begin position="101"/>
        <end position="118"/>
    </location>
</feature>
<feature type="signal peptide" evidence="7">
    <location>
        <begin position="1"/>
        <end position="19"/>
    </location>
</feature>
<organism evidence="8 9">
    <name type="scientific">Klebsiella pneumoniae subsp. pneumoniae</name>
    <dbReference type="NCBI Taxonomy" id="72407"/>
    <lineage>
        <taxon>Bacteria</taxon>
        <taxon>Pseudomonadati</taxon>
        <taxon>Pseudomonadota</taxon>
        <taxon>Gammaproteobacteria</taxon>
        <taxon>Enterobacterales</taxon>
        <taxon>Enterobacteriaceae</taxon>
        <taxon>Klebsiella/Raoultella group</taxon>
        <taxon>Klebsiella</taxon>
        <taxon>Klebsiella pneumoniae complex</taxon>
    </lineage>
</organism>
<evidence type="ECO:0000256" key="3">
    <source>
        <dbReference type="ARBA" id="ARBA00022692"/>
    </source>
</evidence>
<protein>
    <submittedName>
        <fullName evidence="8">Energy-coupling factor ABC transporter substrate-binding protein</fullName>
    </submittedName>
</protein>
<gene>
    <name evidence="8" type="ORF">IUJ34_17635</name>
</gene>
<evidence type="ECO:0000256" key="7">
    <source>
        <dbReference type="SAM" id="SignalP"/>
    </source>
</evidence>
<reference evidence="8 9" key="1">
    <citation type="submission" date="2020-11" db="EMBL/GenBank/DDBJ databases">
        <title>Whole Genome sequence of MDR strain of Klebsiella pneumoniae K219 isolated from sputum.</title>
        <authorList>
            <person name="Aditi B.P."/>
            <person name="Mahalakshmi K."/>
            <person name="Naveen Kumar V."/>
        </authorList>
    </citation>
    <scope>NUCLEOTIDE SEQUENCE [LARGE SCALE GENOMIC DNA]</scope>
    <source>
        <strain evidence="8 9">K219</strain>
    </source>
</reference>
<keyword evidence="3 6" id="KW-0812">Transmembrane</keyword>
<dbReference type="Proteomes" id="UP000594592">
    <property type="component" value="Chromosome"/>
</dbReference>
<evidence type="ECO:0000256" key="4">
    <source>
        <dbReference type="ARBA" id="ARBA00022989"/>
    </source>
</evidence>
<feature type="transmembrane region" description="Helical" evidence="6">
    <location>
        <begin position="201"/>
        <end position="220"/>
    </location>
</feature>
<comment type="subcellular location">
    <subcellularLocation>
        <location evidence="1">Membrane</location>
        <topology evidence="1">Multi-pass membrane protein</topology>
    </subcellularLocation>
</comment>
<dbReference type="PANTHER" id="PTHR43723">
    <property type="entry name" value="COBALT TRANSPORT PROTEIN CBIQ"/>
    <property type="match status" value="1"/>
</dbReference>
<keyword evidence="4 6" id="KW-1133">Transmembrane helix</keyword>
<evidence type="ECO:0000313" key="9">
    <source>
        <dbReference type="Proteomes" id="UP000594592"/>
    </source>
</evidence>
<keyword evidence="5 6" id="KW-0472">Membrane</keyword>
<evidence type="ECO:0000256" key="2">
    <source>
        <dbReference type="ARBA" id="ARBA00008564"/>
    </source>
</evidence>
<dbReference type="InterPro" id="IPR003705">
    <property type="entry name" value="CbiN"/>
</dbReference>
<sequence>MVAALMILPFLLTTAASLAARTAKRRARSVVAPDYQPRFQPLYEPASGEIESLLFTLQGSLGAAVIFTFSDMRGADSAVMTGFDRLSYQSRWLQVAPERKFLLWLLLMALAFTLPAWGRADAGADRRADLLAAAGLILALVPLDGATLWLLLVGVLTIVFSVSRDPQMLLASIRLGAFSIGISAPGLAVAGETFWRSPAAMAATLWLVLNLPFPQLIILLKRGRVPRLLTEQILLTGFIFILLDEAMAIHRAQTLRFGYGSVPQGYRSLAMLVGLLFTRVLLRYQQMSTALDIKLYRVIFTSKDKYACHNRSLVSLSG</sequence>
<comment type="similarity">
    <text evidence="2">Belongs to the CbiQ family.</text>
</comment>
<accession>A0A7S9HEM3</accession>
<feature type="transmembrane region" description="Helical" evidence="6">
    <location>
        <begin position="130"/>
        <end position="163"/>
    </location>
</feature>
<dbReference type="InterPro" id="IPR052770">
    <property type="entry name" value="Cobalt_transport_CbiQ"/>
</dbReference>
<dbReference type="Pfam" id="PF02553">
    <property type="entry name" value="CbiN"/>
    <property type="match status" value="1"/>
</dbReference>
<dbReference type="GO" id="GO:0043190">
    <property type="term" value="C:ATP-binding cassette (ABC) transporter complex"/>
    <property type="evidence" value="ECO:0007669"/>
    <property type="project" value="TreeGrafter"/>
</dbReference>
<evidence type="ECO:0000256" key="5">
    <source>
        <dbReference type="ARBA" id="ARBA00023136"/>
    </source>
</evidence>
<name>A0A7S9HEM3_KLEPN</name>
<dbReference type="GO" id="GO:0009236">
    <property type="term" value="P:cobalamin biosynthetic process"/>
    <property type="evidence" value="ECO:0007669"/>
    <property type="project" value="InterPro"/>
</dbReference>
<dbReference type="CDD" id="cd16914">
    <property type="entry name" value="EcfT"/>
    <property type="match status" value="1"/>
</dbReference>
<dbReference type="Pfam" id="PF02361">
    <property type="entry name" value="CbiQ"/>
    <property type="match status" value="1"/>
</dbReference>
<evidence type="ECO:0000313" key="8">
    <source>
        <dbReference type="EMBL" id="QPG07385.1"/>
    </source>
</evidence>
<feature type="chain" id="PRO_5031002986" evidence="7">
    <location>
        <begin position="20"/>
        <end position="318"/>
    </location>
</feature>
<dbReference type="PANTHER" id="PTHR43723:SF1">
    <property type="entry name" value="COBALT TRANSPORT PROTEIN CBIQ"/>
    <property type="match status" value="1"/>
</dbReference>
<keyword evidence="7" id="KW-0732">Signal</keyword>
<dbReference type="AlphaFoldDB" id="A0A7S9HEM3"/>
<feature type="transmembrane region" description="Helical" evidence="6">
    <location>
        <begin position="232"/>
        <end position="252"/>
    </location>
</feature>